<evidence type="ECO:0000313" key="6">
    <source>
        <dbReference type="Proteomes" id="UP000093352"/>
    </source>
</evidence>
<accession>A0A371IMC5</accession>
<dbReference type="InterPro" id="IPR027417">
    <property type="entry name" value="P-loop_NTPase"/>
</dbReference>
<keyword evidence="6" id="KW-1185">Reference proteome</keyword>
<dbReference type="Proteomes" id="UP000093352">
    <property type="component" value="Unassembled WGS sequence"/>
</dbReference>
<name>A0A371IMC5_9FIRM</name>
<evidence type="ECO:0000256" key="1">
    <source>
        <dbReference type="ARBA" id="ARBA00022448"/>
    </source>
</evidence>
<dbReference type="SUPFAM" id="SSF52540">
    <property type="entry name" value="P-loop containing nucleoside triphosphate hydrolases"/>
    <property type="match status" value="1"/>
</dbReference>
<dbReference type="EMBL" id="MBEW02000005">
    <property type="protein sequence ID" value="RDY21621.1"/>
    <property type="molecule type" value="Genomic_DNA"/>
</dbReference>
<proteinExistence type="predicted"/>
<evidence type="ECO:0000256" key="3">
    <source>
        <dbReference type="ARBA" id="ARBA00022840"/>
    </source>
</evidence>
<dbReference type="InterPro" id="IPR003439">
    <property type="entry name" value="ABC_transporter-like_ATP-bd"/>
</dbReference>
<dbReference type="PANTHER" id="PTHR42939">
    <property type="entry name" value="ABC TRANSPORTER ATP-BINDING PROTEIN ALBC-RELATED"/>
    <property type="match status" value="1"/>
</dbReference>
<evidence type="ECO:0000256" key="2">
    <source>
        <dbReference type="ARBA" id="ARBA00022741"/>
    </source>
</evidence>
<dbReference type="PROSITE" id="PS00211">
    <property type="entry name" value="ABC_TRANSPORTER_1"/>
    <property type="match status" value="1"/>
</dbReference>
<dbReference type="Pfam" id="PF00005">
    <property type="entry name" value="ABC_tran"/>
    <property type="match status" value="1"/>
</dbReference>
<evidence type="ECO:0000313" key="5">
    <source>
        <dbReference type="EMBL" id="RDY21621.1"/>
    </source>
</evidence>
<dbReference type="InterPro" id="IPR003593">
    <property type="entry name" value="AAA+_ATPase"/>
</dbReference>
<dbReference type="AlphaFoldDB" id="A0A371IMC5"/>
<dbReference type="Gene3D" id="3.40.50.300">
    <property type="entry name" value="P-loop containing nucleotide triphosphate hydrolases"/>
    <property type="match status" value="1"/>
</dbReference>
<keyword evidence="3 5" id="KW-0067">ATP-binding</keyword>
<dbReference type="GO" id="GO:0005524">
    <property type="term" value="F:ATP binding"/>
    <property type="evidence" value="ECO:0007669"/>
    <property type="project" value="UniProtKB-KW"/>
</dbReference>
<dbReference type="RefSeq" id="WP_068911906.1">
    <property type="nucleotide sequence ID" value="NZ_MBEW02000005.1"/>
</dbReference>
<evidence type="ECO:0000259" key="4">
    <source>
        <dbReference type="PROSITE" id="PS50893"/>
    </source>
</evidence>
<dbReference type="SMART" id="SM00382">
    <property type="entry name" value="AAA"/>
    <property type="match status" value="1"/>
</dbReference>
<feature type="domain" description="ABC transporter" evidence="4">
    <location>
        <begin position="5"/>
        <end position="231"/>
    </location>
</feature>
<keyword evidence="2" id="KW-0547">Nucleotide-binding</keyword>
<dbReference type="STRING" id="1871336.BBG48_05875"/>
<comment type="caution">
    <text evidence="5">The sequence shown here is derived from an EMBL/GenBank/DDBJ whole genome shotgun (WGS) entry which is preliminary data.</text>
</comment>
<reference evidence="5 6" key="1">
    <citation type="journal article" date="2016" name="Genome Announc.">
        <title>Draft Genome Sequence of Criibacterium bergeronii gen. nov., sp. nov., Strain CCRI-22567T, Isolated from a Vaginal Sample from a Woman with Bacterial Vaginosis.</title>
        <authorList>
            <person name="Maheux A.F."/>
            <person name="Berube E."/>
            <person name="Boudreau D.K."/>
            <person name="Raymond F."/>
            <person name="Corbeil J."/>
            <person name="Roy P.H."/>
            <person name="Boissinot M."/>
            <person name="Omar R.F."/>
        </authorList>
    </citation>
    <scope>NUCLEOTIDE SEQUENCE [LARGE SCALE GENOMIC DNA]</scope>
    <source>
        <strain evidence="5 6">CCRI-22567</strain>
    </source>
</reference>
<dbReference type="GO" id="GO:0016887">
    <property type="term" value="F:ATP hydrolysis activity"/>
    <property type="evidence" value="ECO:0007669"/>
    <property type="project" value="InterPro"/>
</dbReference>
<keyword evidence="1" id="KW-0813">Transport</keyword>
<gene>
    <name evidence="5" type="ORF">BBG48_003310</name>
</gene>
<dbReference type="CDD" id="cd03230">
    <property type="entry name" value="ABC_DR_subfamily_A"/>
    <property type="match status" value="1"/>
</dbReference>
<protein>
    <submittedName>
        <fullName evidence="5">ABC transporter ATP-binding protein</fullName>
    </submittedName>
</protein>
<dbReference type="InterPro" id="IPR051782">
    <property type="entry name" value="ABC_Transporter_VariousFunc"/>
</dbReference>
<organism evidence="5 6">
    <name type="scientific">Criibacterium bergeronii</name>
    <dbReference type="NCBI Taxonomy" id="1871336"/>
    <lineage>
        <taxon>Bacteria</taxon>
        <taxon>Bacillati</taxon>
        <taxon>Bacillota</taxon>
        <taxon>Clostridia</taxon>
        <taxon>Peptostreptococcales</taxon>
        <taxon>Filifactoraceae</taxon>
        <taxon>Criibacterium</taxon>
    </lineage>
</organism>
<dbReference type="PANTHER" id="PTHR42939:SF3">
    <property type="entry name" value="ABC TRANSPORTER ATP-BINDING COMPONENT"/>
    <property type="match status" value="1"/>
</dbReference>
<sequence>MDNSAEIRNLNKKVSTKFEISDMNFDLKAGFVTGLVGANGSGKTTLIRLLMGNYVKDSGEVTYFGQRFEDFETEIKKKIGYVPDVPLYFDDFNLKYNAQMIAPFYDNFDFELYNKYLADFELNEDHKFKELSKGNKMKFALAMVLSHKPEILILDEPVANVDPIFRHKFVNLIYDFISDGKKSVLFSTHITSDLDKVADYIIFIDNGKIIFNGEKDLILAENENRSIEDLIYSYKVKDSQTL</sequence>
<dbReference type="InterPro" id="IPR017871">
    <property type="entry name" value="ABC_transporter-like_CS"/>
</dbReference>
<dbReference type="PROSITE" id="PS50893">
    <property type="entry name" value="ABC_TRANSPORTER_2"/>
    <property type="match status" value="1"/>
</dbReference>